<dbReference type="GO" id="GO:0006351">
    <property type="term" value="P:DNA-templated transcription"/>
    <property type="evidence" value="ECO:0007669"/>
    <property type="project" value="UniProtKB-UniRule"/>
</dbReference>
<gene>
    <name evidence="11" type="primary">rpoA</name>
    <name evidence="13" type="ORF">A3J64_02735</name>
</gene>
<dbReference type="Gene3D" id="3.30.1360.10">
    <property type="entry name" value="RNA polymerase, RBP11-like subunit"/>
    <property type="match status" value="1"/>
</dbReference>
<keyword evidence="7 11" id="KW-0804">Transcription</keyword>
<evidence type="ECO:0000256" key="9">
    <source>
        <dbReference type="ARBA" id="ARBA00033070"/>
    </source>
</evidence>
<keyword evidence="5 11" id="KW-0808">Transferase</keyword>
<evidence type="ECO:0000256" key="11">
    <source>
        <dbReference type="HAMAP-Rule" id="MF_00059"/>
    </source>
</evidence>
<sequence>MITLPAKPKITKLGKNQAAFEIEGCYPGYGLTLGNSFRRVLLSSIAGAAITGVKIKDVKHEFFSIPHVIEDVIQIILNLKQIRFKLHKTDEPTKAFLKVKGEKEVKAIDIKTTAELEVITPDIHIASLTDKKAELEMEMTIEPGLGYLPVEQRKKEKIEVGQIAIDAIFTPVRKVTYNVEPMRVGDRTDYNRLRINIETDGSISPEDAFKTAAQILISHFQIFTVFKEEEKIKVEKESKKKIKEKDKKEDVSKVKIEDLKLSNRTLNALSKADLKTAGILVKKREKDLAAIEGLGAKGVKEIKKVLGRLGLTLKS</sequence>
<evidence type="ECO:0000256" key="10">
    <source>
        <dbReference type="ARBA" id="ARBA00048552"/>
    </source>
</evidence>
<comment type="caution">
    <text evidence="13">The sequence shown here is derived from an EMBL/GenBank/DDBJ whole genome shotgun (WGS) entry which is preliminary data.</text>
</comment>
<dbReference type="SUPFAM" id="SSF56553">
    <property type="entry name" value="Insert subdomain of RNA polymerase alpha subunit"/>
    <property type="match status" value="1"/>
</dbReference>
<dbReference type="GO" id="GO:0003899">
    <property type="term" value="F:DNA-directed RNA polymerase activity"/>
    <property type="evidence" value="ECO:0007669"/>
    <property type="project" value="UniProtKB-UniRule"/>
</dbReference>
<name>A0A1G2FEL5_9BACT</name>
<evidence type="ECO:0000256" key="8">
    <source>
        <dbReference type="ARBA" id="ARBA00032524"/>
    </source>
</evidence>
<feature type="region of interest" description="Alpha N-terminal domain (alpha-NTD)" evidence="11">
    <location>
        <begin position="1"/>
        <end position="227"/>
    </location>
</feature>
<comment type="function">
    <text evidence="11">DNA-dependent RNA polymerase catalyzes the transcription of DNA into RNA using the four ribonucleoside triphosphates as substrates.</text>
</comment>
<dbReference type="AlphaFoldDB" id="A0A1G2FEL5"/>
<dbReference type="Pfam" id="PF03118">
    <property type="entry name" value="RNA_pol_A_CTD"/>
    <property type="match status" value="1"/>
</dbReference>
<dbReference type="InterPro" id="IPR036603">
    <property type="entry name" value="RBP11-like"/>
</dbReference>
<dbReference type="InterPro" id="IPR011773">
    <property type="entry name" value="DNA-dir_RpoA"/>
</dbReference>
<dbReference type="EC" id="2.7.7.6" evidence="2 11"/>
<dbReference type="SMART" id="SM00662">
    <property type="entry name" value="RPOLD"/>
    <property type="match status" value="1"/>
</dbReference>
<evidence type="ECO:0000256" key="5">
    <source>
        <dbReference type="ARBA" id="ARBA00022679"/>
    </source>
</evidence>
<dbReference type="EMBL" id="MHNB01000025">
    <property type="protein sequence ID" value="OGZ36516.1"/>
    <property type="molecule type" value="Genomic_DNA"/>
</dbReference>
<dbReference type="InterPro" id="IPR011260">
    <property type="entry name" value="RNAP_asu_C"/>
</dbReference>
<comment type="catalytic activity">
    <reaction evidence="10 11">
        <text>RNA(n) + a ribonucleoside 5'-triphosphate = RNA(n+1) + diphosphate</text>
        <dbReference type="Rhea" id="RHEA:21248"/>
        <dbReference type="Rhea" id="RHEA-COMP:14527"/>
        <dbReference type="Rhea" id="RHEA-COMP:17342"/>
        <dbReference type="ChEBI" id="CHEBI:33019"/>
        <dbReference type="ChEBI" id="CHEBI:61557"/>
        <dbReference type="ChEBI" id="CHEBI:140395"/>
        <dbReference type="EC" id="2.7.7.6"/>
    </reaction>
</comment>
<dbReference type="FunFam" id="2.170.120.12:FF:000001">
    <property type="entry name" value="DNA-directed RNA polymerase subunit alpha"/>
    <property type="match status" value="1"/>
</dbReference>
<dbReference type="Pfam" id="PF01000">
    <property type="entry name" value="RNA_pol_A_bac"/>
    <property type="match status" value="1"/>
</dbReference>
<dbReference type="Pfam" id="PF01193">
    <property type="entry name" value="RNA_pol_L"/>
    <property type="match status" value="1"/>
</dbReference>
<dbReference type="STRING" id="1801997.A3J64_02735"/>
<evidence type="ECO:0000313" key="14">
    <source>
        <dbReference type="Proteomes" id="UP000177061"/>
    </source>
</evidence>
<dbReference type="SUPFAM" id="SSF55257">
    <property type="entry name" value="RBP11-like subunits of RNA polymerase"/>
    <property type="match status" value="1"/>
</dbReference>
<accession>A0A1G2FEL5</accession>
<dbReference type="InterPro" id="IPR011262">
    <property type="entry name" value="DNA-dir_RNA_pol_insert"/>
</dbReference>
<keyword evidence="4 11" id="KW-0240">DNA-directed RNA polymerase</keyword>
<evidence type="ECO:0000256" key="3">
    <source>
        <dbReference type="ARBA" id="ARBA00015972"/>
    </source>
</evidence>
<comment type="similarity">
    <text evidence="1 11">Belongs to the RNA polymerase alpha chain family.</text>
</comment>
<dbReference type="Gene3D" id="1.10.150.20">
    <property type="entry name" value="5' to 3' exonuclease, C-terminal subdomain"/>
    <property type="match status" value="1"/>
</dbReference>
<evidence type="ECO:0000256" key="1">
    <source>
        <dbReference type="ARBA" id="ARBA00007123"/>
    </source>
</evidence>
<protein>
    <recommendedName>
        <fullName evidence="3 11">DNA-directed RNA polymerase subunit alpha</fullName>
        <shortName evidence="11">RNAP subunit alpha</shortName>
        <ecNumber evidence="2 11">2.7.7.6</ecNumber>
    </recommendedName>
    <alternativeName>
        <fullName evidence="9 11">RNA polymerase subunit alpha</fullName>
    </alternativeName>
    <alternativeName>
        <fullName evidence="8 11">Transcriptase subunit alpha</fullName>
    </alternativeName>
</protein>
<dbReference type="Proteomes" id="UP000177061">
    <property type="component" value="Unassembled WGS sequence"/>
</dbReference>
<dbReference type="NCBIfam" id="TIGR02027">
    <property type="entry name" value="rpoA"/>
    <property type="match status" value="1"/>
</dbReference>
<dbReference type="GO" id="GO:0005737">
    <property type="term" value="C:cytoplasm"/>
    <property type="evidence" value="ECO:0007669"/>
    <property type="project" value="UniProtKB-ARBA"/>
</dbReference>
<comment type="subunit">
    <text evidence="11">Homodimer. The RNAP catalytic core consists of 2 alpha, 1 beta, 1 beta' and 1 omega subunit. When a sigma factor is associated with the core the holoenzyme is formed, which can initiate transcription.</text>
</comment>
<evidence type="ECO:0000256" key="7">
    <source>
        <dbReference type="ARBA" id="ARBA00023163"/>
    </source>
</evidence>
<comment type="domain">
    <text evidence="11">The N-terminal domain is essential for RNAP assembly and basal transcription, whereas the C-terminal domain is involved in interaction with transcriptional regulators and with upstream promoter elements.</text>
</comment>
<evidence type="ECO:0000256" key="6">
    <source>
        <dbReference type="ARBA" id="ARBA00022695"/>
    </source>
</evidence>
<dbReference type="InterPro" id="IPR011263">
    <property type="entry name" value="DNA-dir_RNA_pol_RpoA/D/Rpb3"/>
</dbReference>
<dbReference type="Gene3D" id="2.170.120.12">
    <property type="entry name" value="DNA-directed RNA polymerase, insert domain"/>
    <property type="match status" value="1"/>
</dbReference>
<proteinExistence type="inferred from homology"/>
<reference evidence="13 14" key="1">
    <citation type="journal article" date="2016" name="Nat. Commun.">
        <title>Thousands of microbial genomes shed light on interconnected biogeochemical processes in an aquifer system.</title>
        <authorList>
            <person name="Anantharaman K."/>
            <person name="Brown C.T."/>
            <person name="Hug L.A."/>
            <person name="Sharon I."/>
            <person name="Castelle C.J."/>
            <person name="Probst A.J."/>
            <person name="Thomas B.C."/>
            <person name="Singh A."/>
            <person name="Wilkins M.J."/>
            <person name="Karaoz U."/>
            <person name="Brodie E.L."/>
            <person name="Williams K.H."/>
            <person name="Hubbard S.S."/>
            <person name="Banfield J.F."/>
        </authorList>
    </citation>
    <scope>NUCLEOTIDE SEQUENCE [LARGE SCALE GENOMIC DNA]</scope>
</reference>
<evidence type="ECO:0000256" key="4">
    <source>
        <dbReference type="ARBA" id="ARBA00022478"/>
    </source>
</evidence>
<dbReference type="InterPro" id="IPR036643">
    <property type="entry name" value="RNApol_insert_sf"/>
</dbReference>
<dbReference type="HAMAP" id="MF_00059">
    <property type="entry name" value="RNApol_bact_RpoA"/>
    <property type="match status" value="1"/>
</dbReference>
<evidence type="ECO:0000256" key="2">
    <source>
        <dbReference type="ARBA" id="ARBA00012418"/>
    </source>
</evidence>
<dbReference type="GO" id="GO:0003677">
    <property type="term" value="F:DNA binding"/>
    <property type="evidence" value="ECO:0007669"/>
    <property type="project" value="UniProtKB-UniRule"/>
</dbReference>
<evidence type="ECO:0000313" key="13">
    <source>
        <dbReference type="EMBL" id="OGZ36516.1"/>
    </source>
</evidence>
<dbReference type="GO" id="GO:0046983">
    <property type="term" value="F:protein dimerization activity"/>
    <property type="evidence" value="ECO:0007669"/>
    <property type="project" value="InterPro"/>
</dbReference>
<keyword evidence="6 11" id="KW-0548">Nucleotidyltransferase</keyword>
<feature type="domain" description="DNA-directed RNA polymerase RpoA/D/Rpb3-type" evidence="12">
    <location>
        <begin position="17"/>
        <end position="226"/>
    </location>
</feature>
<dbReference type="NCBIfam" id="NF003519">
    <property type="entry name" value="PRK05182.2-5"/>
    <property type="match status" value="1"/>
</dbReference>
<evidence type="ECO:0000259" key="12">
    <source>
        <dbReference type="SMART" id="SM00662"/>
    </source>
</evidence>
<dbReference type="GO" id="GO:0000428">
    <property type="term" value="C:DNA-directed RNA polymerase complex"/>
    <property type="evidence" value="ECO:0007669"/>
    <property type="project" value="UniProtKB-KW"/>
</dbReference>
<organism evidence="13 14">
    <name type="scientific">Candidatus Portnoybacteria bacterium RIFCSPHIGHO2_12_FULL_38_9</name>
    <dbReference type="NCBI Taxonomy" id="1801997"/>
    <lineage>
        <taxon>Bacteria</taxon>
        <taxon>Candidatus Portnoyibacteriota</taxon>
    </lineage>
</organism>
<feature type="region of interest" description="Alpha C-terminal domain (alpha-CTD)" evidence="11">
    <location>
        <begin position="250"/>
        <end position="315"/>
    </location>
</feature>
<dbReference type="CDD" id="cd06928">
    <property type="entry name" value="RNAP_alpha_NTD"/>
    <property type="match status" value="1"/>
</dbReference>
<dbReference type="SUPFAM" id="SSF47789">
    <property type="entry name" value="C-terminal domain of RNA polymerase alpha subunit"/>
    <property type="match status" value="1"/>
</dbReference>